<name>A0A1C7NFD6_9FUNG</name>
<dbReference type="Proteomes" id="UP000093000">
    <property type="component" value="Unassembled WGS sequence"/>
</dbReference>
<dbReference type="InterPro" id="IPR020471">
    <property type="entry name" value="AKR"/>
</dbReference>
<dbReference type="InterPro" id="IPR036812">
    <property type="entry name" value="NAD(P)_OxRdtase_dom_sf"/>
</dbReference>
<feature type="site" description="Lowers pKa of active site Tyr" evidence="5">
    <location>
        <position position="84"/>
    </location>
</feature>
<proteinExistence type="inferred from homology"/>
<evidence type="ECO:0000256" key="4">
    <source>
        <dbReference type="PIRSR" id="PIRSR000097-2"/>
    </source>
</evidence>
<comment type="similarity">
    <text evidence="1">Belongs to the aldo/keto reductase family.</text>
</comment>
<dbReference type="FunFam" id="3.20.20.100:FF:000007">
    <property type="entry name" value="NAD(P)H-dependent D-xylose reductase xyl1"/>
    <property type="match status" value="1"/>
</dbReference>
<keyword evidence="2" id="KW-0560">Oxidoreductase</keyword>
<dbReference type="SUPFAM" id="SSF51430">
    <property type="entry name" value="NAD(P)-linked oxidoreductase"/>
    <property type="match status" value="1"/>
</dbReference>
<comment type="caution">
    <text evidence="7">The sequence shown here is derived from an EMBL/GenBank/DDBJ whole genome shotgun (WGS) entry which is preliminary data.</text>
</comment>
<evidence type="ECO:0000259" key="6">
    <source>
        <dbReference type="Pfam" id="PF00248"/>
    </source>
</evidence>
<dbReference type="PROSITE" id="PS00062">
    <property type="entry name" value="ALDOKETO_REDUCTASE_2"/>
    <property type="match status" value="1"/>
</dbReference>
<dbReference type="EMBL" id="LUGH01000219">
    <property type="protein sequence ID" value="OBZ87479.1"/>
    <property type="molecule type" value="Genomic_DNA"/>
</dbReference>
<dbReference type="InParanoid" id="A0A1C7NFD6"/>
<gene>
    <name evidence="7" type="primary">tdh_1</name>
    <name evidence="7" type="ORF">A0J61_04461</name>
</gene>
<protein>
    <submittedName>
        <fullName evidence="7">4-dihydromethyl-trisporate dehydrogenase</fullName>
    </submittedName>
</protein>
<dbReference type="PANTHER" id="PTHR11732">
    <property type="entry name" value="ALDO/KETO REDUCTASE"/>
    <property type="match status" value="1"/>
</dbReference>
<feature type="domain" description="NADP-dependent oxidoreductase" evidence="6">
    <location>
        <begin position="24"/>
        <end position="302"/>
    </location>
</feature>
<dbReference type="InterPro" id="IPR023210">
    <property type="entry name" value="NADP_OxRdtase_dom"/>
</dbReference>
<evidence type="ECO:0000256" key="5">
    <source>
        <dbReference type="PIRSR" id="PIRSR000097-3"/>
    </source>
</evidence>
<keyword evidence="8" id="KW-1185">Reference proteome</keyword>
<evidence type="ECO:0000313" key="8">
    <source>
        <dbReference type="Proteomes" id="UP000093000"/>
    </source>
</evidence>
<dbReference type="Pfam" id="PF00248">
    <property type="entry name" value="Aldo_ket_red"/>
    <property type="match status" value="1"/>
</dbReference>
<evidence type="ECO:0000256" key="3">
    <source>
        <dbReference type="PIRSR" id="PIRSR000097-1"/>
    </source>
</evidence>
<feature type="active site" description="Proton donor" evidence="3">
    <location>
        <position position="55"/>
    </location>
</feature>
<feature type="binding site" evidence="4">
    <location>
        <position position="117"/>
    </location>
    <ligand>
        <name>substrate</name>
    </ligand>
</feature>
<accession>A0A1C7NFD6</accession>
<evidence type="ECO:0000313" key="7">
    <source>
        <dbReference type="EMBL" id="OBZ87479.1"/>
    </source>
</evidence>
<evidence type="ECO:0000256" key="2">
    <source>
        <dbReference type="ARBA" id="ARBA00023002"/>
    </source>
</evidence>
<dbReference type="Gene3D" id="3.20.20.100">
    <property type="entry name" value="NADP-dependent oxidoreductase domain"/>
    <property type="match status" value="1"/>
</dbReference>
<dbReference type="InterPro" id="IPR018170">
    <property type="entry name" value="Aldo/ket_reductase_CS"/>
</dbReference>
<dbReference type="PIRSF" id="PIRSF000097">
    <property type="entry name" value="AKR"/>
    <property type="match status" value="1"/>
</dbReference>
<dbReference type="STRING" id="101091.A0A1C7NFD6"/>
<dbReference type="GO" id="GO:0016491">
    <property type="term" value="F:oxidoreductase activity"/>
    <property type="evidence" value="ECO:0007669"/>
    <property type="project" value="UniProtKB-KW"/>
</dbReference>
<organism evidence="7 8">
    <name type="scientific">Choanephora cucurbitarum</name>
    <dbReference type="NCBI Taxonomy" id="101091"/>
    <lineage>
        <taxon>Eukaryota</taxon>
        <taxon>Fungi</taxon>
        <taxon>Fungi incertae sedis</taxon>
        <taxon>Mucoromycota</taxon>
        <taxon>Mucoromycotina</taxon>
        <taxon>Mucoromycetes</taxon>
        <taxon>Mucorales</taxon>
        <taxon>Mucorineae</taxon>
        <taxon>Choanephoraceae</taxon>
        <taxon>Choanephoroideae</taxon>
        <taxon>Choanephora</taxon>
    </lineage>
</organism>
<evidence type="ECO:0000256" key="1">
    <source>
        <dbReference type="ARBA" id="ARBA00007905"/>
    </source>
</evidence>
<dbReference type="PRINTS" id="PR00069">
    <property type="entry name" value="ALDKETRDTASE"/>
</dbReference>
<dbReference type="AlphaFoldDB" id="A0A1C7NFD6"/>
<dbReference type="OrthoDB" id="416253at2759"/>
<reference evidence="7 8" key="1">
    <citation type="submission" date="2016-03" db="EMBL/GenBank/DDBJ databases">
        <title>Choanephora cucurbitarum.</title>
        <authorList>
            <person name="Min B."/>
            <person name="Park H."/>
            <person name="Park J.-H."/>
            <person name="Shin H.-D."/>
            <person name="Choi I.-G."/>
        </authorList>
    </citation>
    <scope>NUCLEOTIDE SEQUENCE [LARGE SCALE GENOMIC DNA]</scope>
    <source>
        <strain evidence="7 8">KUS-F28377</strain>
    </source>
</reference>
<dbReference type="PROSITE" id="PS00798">
    <property type="entry name" value="ALDOKETO_REDUCTASE_1"/>
    <property type="match status" value="1"/>
</dbReference>
<sequence length="324" mass="37240">MSPNVLKTHAKLNRTGDQMPLVGFGTARIKANETEEVIYNAIKVGYRLIDGALLYGNEAEVGKGVRRAIQDGLVKREELFIIGKLWNNFHGKDHVKEAFDVTLENYGLDYIDLYLIHFPIPAAYVNPRENLTFLNKDKELPLENSPMQDCWREMEKLVEAGLVRNIGISNFNVQLIIDLLTYAKIRPAVLEIEHHPYLQQKRLIDWAQKQDLHIIAYSSFGNAVYTKVPKHLAHFTNLLKHPVVQKLAEKYKRDAGQIVLTWAVQRNITVIPKSVNVERMKTNLDITSYKLEEEDMEALYELEANARFNQPVVETFGVELPIFE</sequence>
<dbReference type="PROSITE" id="PS00063">
    <property type="entry name" value="ALDOKETO_REDUCTASE_3"/>
    <property type="match status" value="1"/>
</dbReference>